<evidence type="ECO:0000256" key="2">
    <source>
        <dbReference type="ARBA" id="ARBA00022448"/>
    </source>
</evidence>
<dbReference type="EMBL" id="CCBP010000114">
    <property type="protein sequence ID" value="CDO72571.1"/>
    <property type="molecule type" value="Genomic_DNA"/>
</dbReference>
<evidence type="ECO:0000256" key="3">
    <source>
        <dbReference type="ARBA" id="ARBA00022475"/>
    </source>
</evidence>
<dbReference type="OrthoDB" id="6339427at2759"/>
<feature type="transmembrane region" description="Helical" evidence="5">
    <location>
        <begin position="127"/>
        <end position="145"/>
    </location>
</feature>
<dbReference type="STRING" id="5643.A0A060SEB5"/>
<dbReference type="PANTHER" id="PTHR48020">
    <property type="entry name" value="PROTON MYO-INOSITOL COTRANSPORTER"/>
    <property type="match status" value="1"/>
</dbReference>
<name>A0A060SEB5_PYCCI</name>
<evidence type="ECO:0000313" key="6">
    <source>
        <dbReference type="EMBL" id="CDO72571.1"/>
    </source>
</evidence>
<proteinExistence type="predicted"/>
<dbReference type="InterPro" id="IPR050814">
    <property type="entry name" value="Myo-inositol_Transporter"/>
</dbReference>
<dbReference type="InterPro" id="IPR036259">
    <property type="entry name" value="MFS_trans_sf"/>
</dbReference>
<protein>
    <submittedName>
        <fullName evidence="6">Uncharacterized protein</fullName>
    </submittedName>
</protein>
<keyword evidence="5" id="KW-0812">Transmembrane</keyword>
<keyword evidence="7" id="KW-1185">Reference proteome</keyword>
<reference evidence="6" key="1">
    <citation type="submission" date="2014-01" db="EMBL/GenBank/DDBJ databases">
        <title>The genome of the white-rot fungus Pycnoporus cinnabarinus: a basidiomycete model with a versatile arsenal for lignocellulosic biomass breakdown.</title>
        <authorList>
            <person name="Levasseur A."/>
            <person name="Lomascolo A."/>
            <person name="Ruiz-Duenas F.J."/>
            <person name="Uzan E."/>
            <person name="Piumi F."/>
            <person name="Kues U."/>
            <person name="Ram A.F.J."/>
            <person name="Murat C."/>
            <person name="Haon M."/>
            <person name="Benoit I."/>
            <person name="Arfi Y."/>
            <person name="Chevret D."/>
            <person name="Drula E."/>
            <person name="Kwon M.J."/>
            <person name="Gouret P."/>
            <person name="Lesage-Meessen L."/>
            <person name="Lombard V."/>
            <person name="Mariette J."/>
            <person name="Noirot C."/>
            <person name="Park J."/>
            <person name="Patyshakuliyeva A."/>
            <person name="Wieneger R.A.B."/>
            <person name="Wosten H.A.B."/>
            <person name="Martin F."/>
            <person name="Coutinho P.M."/>
            <person name="de Vries R."/>
            <person name="Martinez A.T."/>
            <person name="Klopp C."/>
            <person name="Pontarotti P."/>
            <person name="Henrissat B."/>
            <person name="Record E."/>
        </authorList>
    </citation>
    <scope>NUCLEOTIDE SEQUENCE [LARGE SCALE GENOMIC DNA]</scope>
    <source>
        <strain evidence="6">BRFM137</strain>
    </source>
</reference>
<dbReference type="AlphaFoldDB" id="A0A060SEB5"/>
<evidence type="ECO:0000313" key="7">
    <source>
        <dbReference type="Proteomes" id="UP000029665"/>
    </source>
</evidence>
<sequence length="190" mass="20491">MTVLGPASLFTQCTTPPHSSRRSASTSPPRSASSSPGPIIFTLVALNYIDIINRSRILIFSVPSMIVGLVLASVAFHFTTHKTGGQLVDGELFALEFRDIGVSLATTTERACNLLTRATYLSLMDCIMRAGACGFYAGLCLLGYAEVQLIFRSGFGIWESERLRAQKRALLSAVNEVKASSEASHSIEEV</sequence>
<keyword evidence="3" id="KW-1003">Cell membrane</keyword>
<evidence type="ECO:0000256" key="4">
    <source>
        <dbReference type="SAM" id="MobiDB-lite"/>
    </source>
</evidence>
<gene>
    <name evidence="6" type="ORF">BN946_scf184983.g54</name>
</gene>
<organism evidence="6 7">
    <name type="scientific">Pycnoporus cinnabarinus</name>
    <name type="common">Cinnabar-red polypore</name>
    <name type="synonym">Trametes cinnabarina</name>
    <dbReference type="NCBI Taxonomy" id="5643"/>
    <lineage>
        <taxon>Eukaryota</taxon>
        <taxon>Fungi</taxon>
        <taxon>Dikarya</taxon>
        <taxon>Basidiomycota</taxon>
        <taxon>Agaricomycotina</taxon>
        <taxon>Agaricomycetes</taxon>
        <taxon>Polyporales</taxon>
        <taxon>Polyporaceae</taxon>
        <taxon>Trametes</taxon>
    </lineage>
</organism>
<dbReference type="HOGENOM" id="CLU_1428666_0_0_1"/>
<dbReference type="PANTHER" id="PTHR48020:SF12">
    <property type="entry name" value="PROTON MYO-INOSITOL COTRANSPORTER"/>
    <property type="match status" value="1"/>
</dbReference>
<accession>A0A060SEB5</accession>
<feature type="transmembrane region" description="Helical" evidence="5">
    <location>
        <begin position="57"/>
        <end position="78"/>
    </location>
</feature>
<evidence type="ECO:0000256" key="5">
    <source>
        <dbReference type="SAM" id="Phobius"/>
    </source>
</evidence>
<dbReference type="GO" id="GO:0005886">
    <property type="term" value="C:plasma membrane"/>
    <property type="evidence" value="ECO:0007669"/>
    <property type="project" value="UniProtKB-SubCell"/>
</dbReference>
<dbReference type="Gene3D" id="1.20.1250.20">
    <property type="entry name" value="MFS general substrate transporter like domains"/>
    <property type="match status" value="1"/>
</dbReference>
<dbReference type="Proteomes" id="UP000029665">
    <property type="component" value="Unassembled WGS sequence"/>
</dbReference>
<feature type="compositionally biased region" description="Low complexity" evidence="4">
    <location>
        <begin position="14"/>
        <end position="34"/>
    </location>
</feature>
<dbReference type="GO" id="GO:0022857">
    <property type="term" value="F:transmembrane transporter activity"/>
    <property type="evidence" value="ECO:0007669"/>
    <property type="project" value="TreeGrafter"/>
</dbReference>
<evidence type="ECO:0000256" key="1">
    <source>
        <dbReference type="ARBA" id="ARBA00004651"/>
    </source>
</evidence>
<keyword evidence="5" id="KW-1133">Transmembrane helix</keyword>
<comment type="caution">
    <text evidence="6">The sequence shown here is derived from an EMBL/GenBank/DDBJ whole genome shotgun (WGS) entry which is preliminary data.</text>
</comment>
<feature type="region of interest" description="Disordered" evidence="4">
    <location>
        <begin position="1"/>
        <end position="34"/>
    </location>
</feature>
<keyword evidence="5" id="KW-0472">Membrane</keyword>
<keyword evidence="2" id="KW-0813">Transport</keyword>
<comment type="subcellular location">
    <subcellularLocation>
        <location evidence="1">Cell membrane</location>
        <topology evidence="1">Multi-pass membrane protein</topology>
    </subcellularLocation>
</comment>